<evidence type="ECO:0000313" key="7">
    <source>
        <dbReference type="Proteomes" id="UP000198859"/>
    </source>
</evidence>
<organism evidence="6 7">
    <name type="scientific">Nocardioides scoriae</name>
    <dbReference type="NCBI Taxonomy" id="642780"/>
    <lineage>
        <taxon>Bacteria</taxon>
        <taxon>Bacillati</taxon>
        <taxon>Actinomycetota</taxon>
        <taxon>Actinomycetes</taxon>
        <taxon>Propionibacteriales</taxon>
        <taxon>Nocardioidaceae</taxon>
        <taxon>Nocardioides</taxon>
    </lineage>
</organism>
<gene>
    <name evidence="6" type="ORF">SAMN04488570_1119</name>
</gene>
<reference evidence="7" key="1">
    <citation type="submission" date="2016-10" db="EMBL/GenBank/DDBJ databases">
        <authorList>
            <person name="Varghese N."/>
            <person name="Submissions S."/>
        </authorList>
    </citation>
    <scope>NUCLEOTIDE SEQUENCE [LARGE SCALE GENOMIC DNA]</scope>
    <source>
        <strain evidence="7">DSM 22127</strain>
    </source>
</reference>
<evidence type="ECO:0000313" key="6">
    <source>
        <dbReference type="EMBL" id="SDS09594.1"/>
    </source>
</evidence>
<name>A0A1H1PEM5_9ACTN</name>
<keyword evidence="2 4" id="KW-0238">DNA-binding</keyword>
<dbReference type="PROSITE" id="PS50977">
    <property type="entry name" value="HTH_TETR_2"/>
    <property type="match status" value="1"/>
</dbReference>
<dbReference type="InterPro" id="IPR036271">
    <property type="entry name" value="Tet_transcr_reg_TetR-rel_C_sf"/>
</dbReference>
<keyword evidence="1" id="KW-0805">Transcription regulation</keyword>
<keyword evidence="7" id="KW-1185">Reference proteome</keyword>
<dbReference type="AlphaFoldDB" id="A0A1H1PEM5"/>
<dbReference type="SUPFAM" id="SSF48498">
    <property type="entry name" value="Tetracyclin repressor-like, C-terminal domain"/>
    <property type="match status" value="1"/>
</dbReference>
<evidence type="ECO:0000256" key="3">
    <source>
        <dbReference type="ARBA" id="ARBA00023163"/>
    </source>
</evidence>
<evidence type="ECO:0000256" key="2">
    <source>
        <dbReference type="ARBA" id="ARBA00023125"/>
    </source>
</evidence>
<dbReference type="Proteomes" id="UP000198859">
    <property type="component" value="Chromosome I"/>
</dbReference>
<feature type="DNA-binding region" description="H-T-H motif" evidence="4">
    <location>
        <begin position="33"/>
        <end position="52"/>
    </location>
</feature>
<sequence>MARYGPEHKAATRRRIIETSGRRFKSDGFDGAGIAALVGDAGLTNGAFYGHFDSKDHLIATIVSEQLEAQADLVADLPVGPGSMAAYVEAYLSPAHRDDPAEGCPSAALLDEIVRQPEATRHAYTQGAARLVDAIAHHLDDDDEARQRAIGLYTLLVSSLQLARAVTDPDLSDEVLAAGRANAARIVGHPLTPASDTVPL</sequence>
<evidence type="ECO:0000256" key="4">
    <source>
        <dbReference type="PROSITE-ProRule" id="PRU00335"/>
    </source>
</evidence>
<evidence type="ECO:0000259" key="5">
    <source>
        <dbReference type="PROSITE" id="PS50977"/>
    </source>
</evidence>
<feature type="domain" description="HTH tetR-type" evidence="5">
    <location>
        <begin position="10"/>
        <end position="70"/>
    </location>
</feature>
<dbReference type="PANTHER" id="PTHR47506:SF7">
    <property type="entry name" value="TRANSCRIPTIONAL REGULATORY PROTEIN"/>
    <property type="match status" value="1"/>
</dbReference>
<evidence type="ECO:0000256" key="1">
    <source>
        <dbReference type="ARBA" id="ARBA00023015"/>
    </source>
</evidence>
<dbReference type="STRING" id="642780.SAMN04488570_1119"/>
<dbReference type="InterPro" id="IPR009057">
    <property type="entry name" value="Homeodomain-like_sf"/>
</dbReference>
<dbReference type="PANTHER" id="PTHR47506">
    <property type="entry name" value="TRANSCRIPTIONAL REGULATORY PROTEIN"/>
    <property type="match status" value="1"/>
</dbReference>
<dbReference type="EMBL" id="LT629757">
    <property type="protein sequence ID" value="SDS09594.1"/>
    <property type="molecule type" value="Genomic_DNA"/>
</dbReference>
<accession>A0A1H1PEM5</accession>
<dbReference type="Gene3D" id="1.10.10.60">
    <property type="entry name" value="Homeodomain-like"/>
    <property type="match status" value="1"/>
</dbReference>
<dbReference type="GO" id="GO:0003677">
    <property type="term" value="F:DNA binding"/>
    <property type="evidence" value="ECO:0007669"/>
    <property type="project" value="UniProtKB-UniRule"/>
</dbReference>
<dbReference type="SUPFAM" id="SSF46689">
    <property type="entry name" value="Homeodomain-like"/>
    <property type="match status" value="1"/>
</dbReference>
<proteinExistence type="predicted"/>
<dbReference type="Pfam" id="PF00440">
    <property type="entry name" value="TetR_N"/>
    <property type="match status" value="1"/>
</dbReference>
<dbReference type="InterPro" id="IPR001647">
    <property type="entry name" value="HTH_TetR"/>
</dbReference>
<dbReference type="RefSeq" id="WP_091727049.1">
    <property type="nucleotide sequence ID" value="NZ_LT629757.1"/>
</dbReference>
<protein>
    <submittedName>
        <fullName evidence="6">DNA-binding transcriptional regulator, AcrR family</fullName>
    </submittedName>
</protein>
<dbReference type="OrthoDB" id="7252896at2"/>
<keyword evidence="3" id="KW-0804">Transcription</keyword>
<dbReference type="Gene3D" id="1.10.357.10">
    <property type="entry name" value="Tetracycline Repressor, domain 2"/>
    <property type="match status" value="1"/>
</dbReference>